<keyword evidence="2 7" id="KW-0812">Transmembrane</keyword>
<evidence type="ECO:0000259" key="8">
    <source>
        <dbReference type="PROSITE" id="PS50076"/>
    </source>
</evidence>
<dbReference type="AlphaFoldDB" id="A0A914ACJ0"/>
<name>A0A914ACJ0_PATMI</name>
<dbReference type="GO" id="GO:0005789">
    <property type="term" value="C:endoplasmic reticulum membrane"/>
    <property type="evidence" value="ECO:0007669"/>
    <property type="project" value="UniProtKB-SubCell"/>
</dbReference>
<keyword evidence="4 7" id="KW-1133">Transmembrane helix</keyword>
<dbReference type="PROSITE" id="PS50076">
    <property type="entry name" value="DNAJ_2"/>
    <property type="match status" value="1"/>
</dbReference>
<evidence type="ECO:0000256" key="2">
    <source>
        <dbReference type="ARBA" id="ARBA00022692"/>
    </source>
</evidence>
<dbReference type="SMART" id="SM00271">
    <property type="entry name" value="DnaJ"/>
    <property type="match status" value="1"/>
</dbReference>
<feature type="domain" description="J" evidence="8">
    <location>
        <begin position="127"/>
        <end position="191"/>
    </location>
</feature>
<evidence type="ECO:0000256" key="5">
    <source>
        <dbReference type="ARBA" id="ARBA00023136"/>
    </source>
</evidence>
<dbReference type="Proteomes" id="UP000887568">
    <property type="component" value="Unplaced"/>
</dbReference>
<dbReference type="CDD" id="cd06257">
    <property type="entry name" value="DnaJ"/>
    <property type="match status" value="1"/>
</dbReference>
<evidence type="ECO:0000313" key="9">
    <source>
        <dbReference type="EnsemblMetazoa" id="XP_038061448.1"/>
    </source>
</evidence>
<evidence type="ECO:0000256" key="1">
    <source>
        <dbReference type="ARBA" id="ARBA00004389"/>
    </source>
</evidence>
<feature type="transmembrane region" description="Helical" evidence="7">
    <location>
        <begin position="270"/>
        <end position="291"/>
    </location>
</feature>
<dbReference type="OMA" id="ARSREHN"/>
<dbReference type="EnsemblMetazoa" id="XM_038205520.1">
    <property type="protein sequence ID" value="XP_038061448.1"/>
    <property type="gene ID" value="LOC119732125"/>
</dbReference>
<keyword evidence="5 7" id="KW-0472">Membrane</keyword>
<dbReference type="OrthoDB" id="442087at2759"/>
<sequence length="394" mass="45972">MEGNREDSIKCIRIAENAIATGDYEKARRFLNKAQRLYPSQRAKDLLLHLESHAEESSSSSSTDSAEQPDTRERQRTSSQSSNGPTPRQRHTSGSREPRAAETNGGANRSYTDEQLKGVNRIKKCKDFYEILGVPKDATEVDIKKAYRKLALQFHPDKNHAPGAGEAFKAIGKAFSILNDEEKRKRYDMYGDESSEVNNVRRRHHHHHHHHGGFYYETRGFDDEDFSPEDLFNMFFGGGFPQGNVARHRRQFRTQTHHQHQTREEARYTFLLQLLPIFMLVIISLLSTAFIQESPYSLTRTGSYVHERTTHENKIKYFVKNTFIKDYSGRIHLVDERVEAEYVDNLRSNCYRERLNKEAALQRARYFGDKKMHERAVRMQLTSCDKYDEFRRLS</sequence>
<dbReference type="PRINTS" id="PR00625">
    <property type="entry name" value="JDOMAIN"/>
</dbReference>
<evidence type="ECO:0000256" key="3">
    <source>
        <dbReference type="ARBA" id="ARBA00022824"/>
    </source>
</evidence>
<accession>A0A914ACJ0</accession>
<dbReference type="PANTHER" id="PTHR43908:SF3">
    <property type="entry name" value="AT29763P-RELATED"/>
    <property type="match status" value="1"/>
</dbReference>
<feature type="region of interest" description="Disordered" evidence="6">
    <location>
        <begin position="48"/>
        <end position="113"/>
    </location>
</feature>
<dbReference type="Gene3D" id="1.10.287.110">
    <property type="entry name" value="DnaJ domain"/>
    <property type="match status" value="1"/>
</dbReference>
<organism evidence="9 10">
    <name type="scientific">Patiria miniata</name>
    <name type="common">Bat star</name>
    <name type="synonym">Asterina miniata</name>
    <dbReference type="NCBI Taxonomy" id="46514"/>
    <lineage>
        <taxon>Eukaryota</taxon>
        <taxon>Metazoa</taxon>
        <taxon>Echinodermata</taxon>
        <taxon>Eleutherozoa</taxon>
        <taxon>Asterozoa</taxon>
        <taxon>Asteroidea</taxon>
        <taxon>Valvatacea</taxon>
        <taxon>Valvatida</taxon>
        <taxon>Asterinidae</taxon>
        <taxon>Patiria</taxon>
    </lineage>
</organism>
<dbReference type="PANTHER" id="PTHR43908">
    <property type="entry name" value="AT29763P-RELATED"/>
    <property type="match status" value="1"/>
</dbReference>
<proteinExistence type="predicted"/>
<feature type="compositionally biased region" description="Low complexity" evidence="6">
    <location>
        <begin position="57"/>
        <end position="66"/>
    </location>
</feature>
<reference evidence="9" key="1">
    <citation type="submission" date="2022-11" db="UniProtKB">
        <authorList>
            <consortium name="EnsemblMetazoa"/>
        </authorList>
    </citation>
    <scope>IDENTIFICATION</scope>
</reference>
<dbReference type="InterPro" id="IPR036869">
    <property type="entry name" value="J_dom_sf"/>
</dbReference>
<evidence type="ECO:0000313" key="10">
    <source>
        <dbReference type="Proteomes" id="UP000887568"/>
    </source>
</evidence>
<dbReference type="GO" id="GO:0030544">
    <property type="term" value="F:Hsp70 protein binding"/>
    <property type="evidence" value="ECO:0007669"/>
    <property type="project" value="TreeGrafter"/>
</dbReference>
<dbReference type="FunFam" id="1.10.287.110:FF:000070">
    <property type="entry name" value="Endoplasmic reticulum protein, putative"/>
    <property type="match status" value="1"/>
</dbReference>
<protein>
    <recommendedName>
        <fullName evidence="8">J domain-containing protein</fullName>
    </recommendedName>
</protein>
<keyword evidence="3" id="KW-0256">Endoplasmic reticulum</keyword>
<dbReference type="GeneID" id="119732125"/>
<evidence type="ECO:0000256" key="7">
    <source>
        <dbReference type="SAM" id="Phobius"/>
    </source>
</evidence>
<dbReference type="SUPFAM" id="SSF46565">
    <property type="entry name" value="Chaperone J-domain"/>
    <property type="match status" value="1"/>
</dbReference>
<dbReference type="InterPro" id="IPR051100">
    <property type="entry name" value="DnaJ_subfamily_B/C"/>
</dbReference>
<dbReference type="Pfam" id="PF09320">
    <property type="entry name" value="DUF1977"/>
    <property type="match status" value="1"/>
</dbReference>
<dbReference type="InterPro" id="IPR015399">
    <property type="entry name" value="DUF1977_DnaJ-like"/>
</dbReference>
<dbReference type="InterPro" id="IPR018253">
    <property type="entry name" value="DnaJ_domain_CS"/>
</dbReference>
<dbReference type="Pfam" id="PF00226">
    <property type="entry name" value="DnaJ"/>
    <property type="match status" value="1"/>
</dbReference>
<dbReference type="RefSeq" id="XP_038061448.1">
    <property type="nucleotide sequence ID" value="XM_038205520.1"/>
</dbReference>
<evidence type="ECO:0000256" key="6">
    <source>
        <dbReference type="SAM" id="MobiDB-lite"/>
    </source>
</evidence>
<keyword evidence="10" id="KW-1185">Reference proteome</keyword>
<dbReference type="PROSITE" id="PS00636">
    <property type="entry name" value="DNAJ_1"/>
    <property type="match status" value="1"/>
</dbReference>
<comment type="subcellular location">
    <subcellularLocation>
        <location evidence="1">Endoplasmic reticulum membrane</location>
        <topology evidence="1">Single-pass membrane protein</topology>
    </subcellularLocation>
</comment>
<dbReference type="InterPro" id="IPR001623">
    <property type="entry name" value="DnaJ_domain"/>
</dbReference>
<dbReference type="GO" id="GO:0071218">
    <property type="term" value="P:cellular response to misfolded protein"/>
    <property type="evidence" value="ECO:0007669"/>
    <property type="project" value="TreeGrafter"/>
</dbReference>
<evidence type="ECO:0000256" key="4">
    <source>
        <dbReference type="ARBA" id="ARBA00022989"/>
    </source>
</evidence>